<evidence type="ECO:0000313" key="2">
    <source>
        <dbReference type="EMBL" id="MCM5679443.1"/>
    </source>
</evidence>
<keyword evidence="3" id="KW-1185">Reference proteome</keyword>
<organism evidence="2 3">
    <name type="scientific">Caldimonas mangrovi</name>
    <dbReference type="NCBI Taxonomy" id="2944811"/>
    <lineage>
        <taxon>Bacteria</taxon>
        <taxon>Pseudomonadati</taxon>
        <taxon>Pseudomonadota</taxon>
        <taxon>Betaproteobacteria</taxon>
        <taxon>Burkholderiales</taxon>
        <taxon>Sphaerotilaceae</taxon>
        <taxon>Caldimonas</taxon>
    </lineage>
</organism>
<sequence>MKRLIAAVSLLGLCAATLAQNRSASAPPPDVQTLYETLMDATIHNKVERFHDACDESVRAAVTPEALGRVSGSVQPVLAPGYDTDYLGNYRKTGLDVHLYRVDPSAGEDDLLVMLAVRDGKCAGFLMR</sequence>
<gene>
    <name evidence="2" type="ORF">M8A51_07855</name>
</gene>
<name>A0ABT0YNI5_9BURK</name>
<feature type="signal peptide" evidence="1">
    <location>
        <begin position="1"/>
        <end position="19"/>
    </location>
</feature>
<accession>A0ABT0YNI5</accession>
<dbReference type="RefSeq" id="WP_251777653.1">
    <property type="nucleotide sequence ID" value="NZ_JAMKFE010000004.1"/>
</dbReference>
<evidence type="ECO:0000256" key="1">
    <source>
        <dbReference type="SAM" id="SignalP"/>
    </source>
</evidence>
<dbReference type="Proteomes" id="UP001165541">
    <property type="component" value="Unassembled WGS sequence"/>
</dbReference>
<dbReference type="EMBL" id="JAMKFE010000004">
    <property type="protein sequence ID" value="MCM5679443.1"/>
    <property type="molecule type" value="Genomic_DNA"/>
</dbReference>
<protein>
    <submittedName>
        <fullName evidence="2">Uncharacterized protein</fullName>
    </submittedName>
</protein>
<proteinExistence type="predicted"/>
<evidence type="ECO:0000313" key="3">
    <source>
        <dbReference type="Proteomes" id="UP001165541"/>
    </source>
</evidence>
<keyword evidence="1" id="KW-0732">Signal</keyword>
<reference evidence="2" key="1">
    <citation type="submission" date="2022-05" db="EMBL/GenBank/DDBJ databases">
        <title>Schlegelella sp. nov., isolated from mangrove soil.</title>
        <authorList>
            <person name="Liu Y."/>
            <person name="Ge X."/>
            <person name="Liu W."/>
        </authorList>
    </citation>
    <scope>NUCLEOTIDE SEQUENCE</scope>
    <source>
        <strain evidence="2">S2-27</strain>
    </source>
</reference>
<feature type="chain" id="PRO_5045208358" evidence="1">
    <location>
        <begin position="20"/>
        <end position="128"/>
    </location>
</feature>
<comment type="caution">
    <text evidence="2">The sequence shown here is derived from an EMBL/GenBank/DDBJ whole genome shotgun (WGS) entry which is preliminary data.</text>
</comment>